<keyword evidence="4 8" id="KW-0479">Metal-binding</keyword>
<dbReference type="InterPro" id="IPR002372">
    <property type="entry name" value="PQQ_rpt_dom"/>
</dbReference>
<dbReference type="InterPro" id="IPR018391">
    <property type="entry name" value="PQQ_b-propeller_rpt"/>
</dbReference>
<reference evidence="11" key="1">
    <citation type="journal article" date="2019" name="Int. J. Syst. Evol. Microbiol.">
        <title>The Global Catalogue of Microorganisms (GCM) 10K type strain sequencing project: providing services to taxonomists for standard genome sequencing and annotation.</title>
        <authorList>
            <consortium name="The Broad Institute Genomics Platform"/>
            <consortium name="The Broad Institute Genome Sequencing Center for Infectious Disease"/>
            <person name="Wu L."/>
            <person name="Ma J."/>
        </authorList>
    </citation>
    <scope>NUCLEOTIDE SEQUENCE [LARGE SCALE GENOMIC DNA]</scope>
    <source>
        <strain evidence="11">JCM 3389</strain>
    </source>
</reference>
<evidence type="ECO:0000256" key="8">
    <source>
        <dbReference type="PROSITE-ProRule" id="PRU00433"/>
    </source>
</evidence>
<comment type="caution">
    <text evidence="10">The sequence shown here is derived from an EMBL/GenBank/DDBJ whole genome shotgun (WGS) entry which is preliminary data.</text>
</comment>
<dbReference type="InterPro" id="IPR009056">
    <property type="entry name" value="Cyt_c-like_dom"/>
</dbReference>
<keyword evidence="6" id="KW-0560">Oxidoreductase</keyword>
<evidence type="ECO:0000256" key="6">
    <source>
        <dbReference type="ARBA" id="ARBA00023002"/>
    </source>
</evidence>
<dbReference type="Gene3D" id="1.10.760.10">
    <property type="entry name" value="Cytochrome c-like domain"/>
    <property type="match status" value="1"/>
</dbReference>
<dbReference type="InterPro" id="IPR017511">
    <property type="entry name" value="PQQ_mDH"/>
</dbReference>
<evidence type="ECO:0000256" key="4">
    <source>
        <dbReference type="ARBA" id="ARBA00022723"/>
    </source>
</evidence>
<dbReference type="SUPFAM" id="SSF46626">
    <property type="entry name" value="Cytochrome c"/>
    <property type="match status" value="1"/>
</dbReference>
<dbReference type="PANTHER" id="PTHR32303:SF4">
    <property type="entry name" value="QUINOPROTEIN GLUCOSE DEHYDROGENASE"/>
    <property type="match status" value="1"/>
</dbReference>
<dbReference type="PROSITE" id="PS51007">
    <property type="entry name" value="CYTC"/>
    <property type="match status" value="1"/>
</dbReference>
<dbReference type="SMART" id="SM00564">
    <property type="entry name" value="PQQ"/>
    <property type="match status" value="3"/>
</dbReference>
<feature type="domain" description="Cytochrome c" evidence="9">
    <location>
        <begin position="471"/>
        <end position="548"/>
    </location>
</feature>
<evidence type="ECO:0000256" key="7">
    <source>
        <dbReference type="ARBA" id="ARBA00023004"/>
    </source>
</evidence>
<name>A0ABW4Y3P7_9FLAO</name>
<dbReference type="InterPro" id="IPR036909">
    <property type="entry name" value="Cyt_c-like_dom_sf"/>
</dbReference>
<evidence type="ECO:0000313" key="10">
    <source>
        <dbReference type="EMBL" id="MFD2101276.1"/>
    </source>
</evidence>
<evidence type="ECO:0000256" key="5">
    <source>
        <dbReference type="ARBA" id="ARBA00022729"/>
    </source>
</evidence>
<keyword evidence="7 8" id="KW-0408">Iron</keyword>
<sequence length="715" mass="78319">MNHFQIALRAIIFFVITALFHGCQESKVKVDSGWGEYLGGPERNQYSHHDQIDSSNVGELQIAWQYHTGEMGQIQCNAIMVDSTLYGMTATTQPFAINAATGEEYWSKRATNDNELSTSRGLVYWEEGEDKRILYTSGEWLYAVTAEAGQPIPSFGEGGRISLKAGLGDTAKNKMVISNTPGTVYENLIIMPLRLSEGTDAALGHIQAFDIRTGKVAWTFHTIPGPGEFGYETWPEDAHKNTVVGGANNWAGMAIDRKRGIVYVPTGSAAHDFYGGNRKGANLFANSLLALNAQTGERIWHYQMVHHDILDRDPPAPPNLLTVTIEGRRIDAVAQVTKQGYVFLFNRETGEPLFPIEERPVPASTVTGETAWPTQPFPTKPEPYAKQTFEESDISPLAENREELIKIFRASRSEGPFTPLSENGTIIYPGLDGGAEWGGAAVDPEGILYLNSSEMPWHIALEAAATEDELNELGTGERLYTLNCVACHGADREGNPQSGFPSLEEIGNRRDPKFINTVIQKGKGMMPAFNKFSENELKALMAFLLEQDQPELDIKEPGLGKGSNGKPKIPYEISGYTKFLDKNGYPAVRPPWGTLNAIDLNTGEYVWKVPFGEFPELTAKGIPITGSESYGGPLVTGSGLLFIGGTKDGKFRAYNKYSGKLLWETQLPAAAFATPSTYMLNGRQYIVIACGGTKLGAEKGDSYVAFALPDDLKVK</sequence>
<evidence type="ECO:0000313" key="11">
    <source>
        <dbReference type="Proteomes" id="UP001597342"/>
    </source>
</evidence>
<comment type="similarity">
    <text evidence="2">Belongs to the bacterial PQQ dehydrogenase family.</text>
</comment>
<comment type="cofactor">
    <cofactor evidence="1">
        <name>pyrroloquinoline quinone</name>
        <dbReference type="ChEBI" id="CHEBI:58442"/>
    </cofactor>
</comment>
<dbReference type="EMBL" id="JBHUHU010000005">
    <property type="protein sequence ID" value="MFD2101276.1"/>
    <property type="molecule type" value="Genomic_DNA"/>
</dbReference>
<evidence type="ECO:0000259" key="9">
    <source>
        <dbReference type="PROSITE" id="PS51007"/>
    </source>
</evidence>
<evidence type="ECO:0000256" key="1">
    <source>
        <dbReference type="ARBA" id="ARBA00001931"/>
    </source>
</evidence>
<keyword evidence="5" id="KW-0732">Signal</keyword>
<dbReference type="InterPro" id="IPR011047">
    <property type="entry name" value="Quinoprotein_ADH-like_sf"/>
</dbReference>
<keyword evidence="3 8" id="KW-0349">Heme</keyword>
<evidence type="ECO:0000256" key="2">
    <source>
        <dbReference type="ARBA" id="ARBA00008156"/>
    </source>
</evidence>
<dbReference type="RefSeq" id="WP_379831858.1">
    <property type="nucleotide sequence ID" value="NZ_JBHUHU010000005.1"/>
</dbReference>
<keyword evidence="11" id="KW-1185">Reference proteome</keyword>
<accession>A0ABW4Y3P7</accession>
<dbReference type="PANTHER" id="PTHR32303">
    <property type="entry name" value="QUINOPROTEIN ALCOHOL DEHYDROGENASE (CYTOCHROME C)"/>
    <property type="match status" value="1"/>
</dbReference>
<evidence type="ECO:0000256" key="3">
    <source>
        <dbReference type="ARBA" id="ARBA00022617"/>
    </source>
</evidence>
<dbReference type="Proteomes" id="UP001597342">
    <property type="component" value="Unassembled WGS sequence"/>
</dbReference>
<gene>
    <name evidence="10" type="ORF">ACFSJE_15915</name>
</gene>
<dbReference type="SUPFAM" id="SSF50998">
    <property type="entry name" value="Quinoprotein alcohol dehydrogenase-like"/>
    <property type="match status" value="1"/>
</dbReference>
<dbReference type="Pfam" id="PF13442">
    <property type="entry name" value="Cytochrome_CBB3"/>
    <property type="match status" value="1"/>
</dbReference>
<protein>
    <submittedName>
        <fullName evidence="10">PQQ-binding-like beta-propeller repeat protein</fullName>
    </submittedName>
</protein>
<proteinExistence type="inferred from homology"/>
<dbReference type="Gene3D" id="2.140.10.10">
    <property type="entry name" value="Quinoprotein alcohol dehydrogenase-like superfamily"/>
    <property type="match status" value="2"/>
</dbReference>
<organism evidence="10 11">
    <name type="scientific">Flagellimonas iocasae</name>
    <dbReference type="NCBI Taxonomy" id="2055905"/>
    <lineage>
        <taxon>Bacteria</taxon>
        <taxon>Pseudomonadati</taxon>
        <taxon>Bacteroidota</taxon>
        <taxon>Flavobacteriia</taxon>
        <taxon>Flavobacteriales</taxon>
        <taxon>Flavobacteriaceae</taxon>
        <taxon>Flagellimonas</taxon>
    </lineage>
</organism>
<dbReference type="Pfam" id="PF01011">
    <property type="entry name" value="PQQ"/>
    <property type="match status" value="2"/>
</dbReference>
<dbReference type="CDD" id="cd10280">
    <property type="entry name" value="PQQ_mGDH"/>
    <property type="match status" value="1"/>
</dbReference>